<comment type="caution">
    <text evidence="2">The sequence shown here is derived from an EMBL/GenBank/DDBJ whole genome shotgun (WGS) entry which is preliminary data.</text>
</comment>
<dbReference type="Proteomes" id="UP001434883">
    <property type="component" value="Unassembled WGS sequence"/>
</dbReference>
<keyword evidence="1" id="KW-1133">Transmembrane helix</keyword>
<proteinExistence type="predicted"/>
<reference evidence="2 3" key="1">
    <citation type="submission" date="2021-06" db="EMBL/GenBank/DDBJ databases">
        <authorList>
            <person name="Palmer J.M."/>
        </authorList>
    </citation>
    <scope>NUCLEOTIDE SEQUENCE [LARGE SCALE GENOMIC DNA]</scope>
    <source>
        <strain evidence="2 3">XC_2019</strain>
        <tissue evidence="2">Muscle</tissue>
    </source>
</reference>
<organism evidence="2 3">
    <name type="scientific">Xenoophorus captivus</name>
    <dbReference type="NCBI Taxonomy" id="1517983"/>
    <lineage>
        <taxon>Eukaryota</taxon>
        <taxon>Metazoa</taxon>
        <taxon>Chordata</taxon>
        <taxon>Craniata</taxon>
        <taxon>Vertebrata</taxon>
        <taxon>Euteleostomi</taxon>
        <taxon>Actinopterygii</taxon>
        <taxon>Neopterygii</taxon>
        <taxon>Teleostei</taxon>
        <taxon>Neoteleostei</taxon>
        <taxon>Acanthomorphata</taxon>
        <taxon>Ovalentaria</taxon>
        <taxon>Atherinomorphae</taxon>
        <taxon>Cyprinodontiformes</taxon>
        <taxon>Goodeidae</taxon>
        <taxon>Xenoophorus</taxon>
    </lineage>
</organism>
<dbReference type="EMBL" id="JAHRIN010050457">
    <property type="protein sequence ID" value="MEQ2208305.1"/>
    <property type="molecule type" value="Genomic_DNA"/>
</dbReference>
<keyword evidence="3" id="KW-1185">Reference proteome</keyword>
<keyword evidence="1" id="KW-0812">Transmembrane</keyword>
<feature type="transmembrane region" description="Helical" evidence="1">
    <location>
        <begin position="44"/>
        <end position="68"/>
    </location>
</feature>
<name>A0ABV0RJI9_9TELE</name>
<evidence type="ECO:0000313" key="2">
    <source>
        <dbReference type="EMBL" id="MEQ2208305.1"/>
    </source>
</evidence>
<sequence>MKNGSNDASWKRPDNLFLLCPLKEIKATKYESIHPGKIYGFFEWYSIATLLILTFVWMVPAPAPTIALMTQRMRWKIYANVAASSAKSPSPFPHHTTECLPVTVLHIRMPPRLPQRTKQCYAKQSGIPTYIAKRRTV</sequence>
<gene>
    <name evidence="2" type="ORF">XENOCAPTIV_020468</name>
</gene>
<keyword evidence="1" id="KW-0472">Membrane</keyword>
<evidence type="ECO:0000313" key="3">
    <source>
        <dbReference type="Proteomes" id="UP001434883"/>
    </source>
</evidence>
<protein>
    <submittedName>
        <fullName evidence="2">Uncharacterized protein</fullName>
    </submittedName>
</protein>
<evidence type="ECO:0000256" key="1">
    <source>
        <dbReference type="SAM" id="Phobius"/>
    </source>
</evidence>
<accession>A0ABV0RJI9</accession>